<reference evidence="2 3" key="1">
    <citation type="submission" date="2020-07" db="EMBL/GenBank/DDBJ databases">
        <title>Sequencing the genomes of 1000 actinobacteria strains.</title>
        <authorList>
            <person name="Klenk H.-P."/>
        </authorList>
    </citation>
    <scope>NUCLEOTIDE SEQUENCE [LARGE SCALE GENOMIC DNA]</scope>
    <source>
        <strain evidence="2 3">DSM 19970</strain>
    </source>
</reference>
<comment type="caution">
    <text evidence="2">The sequence shown here is derived from an EMBL/GenBank/DDBJ whole genome shotgun (WGS) entry which is preliminary data.</text>
</comment>
<dbReference type="EMBL" id="JACBZO010000001">
    <property type="protein sequence ID" value="NYI41019.1"/>
    <property type="molecule type" value="Genomic_DNA"/>
</dbReference>
<name>A0A7Y9Z8Y8_9MICO</name>
<dbReference type="Gene3D" id="3.40.50.1110">
    <property type="entry name" value="SGNH hydrolase"/>
    <property type="match status" value="1"/>
</dbReference>
<organism evidence="2 3">
    <name type="scientific">Demequina lutea</name>
    <dbReference type="NCBI Taxonomy" id="431489"/>
    <lineage>
        <taxon>Bacteria</taxon>
        <taxon>Bacillati</taxon>
        <taxon>Actinomycetota</taxon>
        <taxon>Actinomycetes</taxon>
        <taxon>Micrococcales</taxon>
        <taxon>Demequinaceae</taxon>
        <taxon>Demequina</taxon>
    </lineage>
</organism>
<protein>
    <submittedName>
        <fullName evidence="2">Lysophospholipase L1-like esterase</fullName>
    </submittedName>
</protein>
<dbReference type="CDD" id="cd01832">
    <property type="entry name" value="SGNH_hydrolase_like_1"/>
    <property type="match status" value="1"/>
</dbReference>
<dbReference type="Pfam" id="PF13472">
    <property type="entry name" value="Lipase_GDSL_2"/>
    <property type="match status" value="1"/>
</dbReference>
<feature type="domain" description="SGNH hydrolase-type esterase" evidence="1">
    <location>
        <begin position="16"/>
        <end position="189"/>
    </location>
</feature>
<dbReference type="AlphaFoldDB" id="A0A7Y9Z8Y8"/>
<dbReference type="Proteomes" id="UP000547973">
    <property type="component" value="Unassembled WGS sequence"/>
</dbReference>
<dbReference type="InterPro" id="IPR053140">
    <property type="entry name" value="GDSL_Rv0518-like"/>
</dbReference>
<dbReference type="PANTHER" id="PTHR43784">
    <property type="entry name" value="GDSL-LIKE LIPASE/ACYLHYDROLASE, PUTATIVE (AFU_ORTHOLOGUE AFUA_2G00820)-RELATED"/>
    <property type="match status" value="1"/>
</dbReference>
<evidence type="ECO:0000313" key="3">
    <source>
        <dbReference type="Proteomes" id="UP000547973"/>
    </source>
</evidence>
<dbReference type="OrthoDB" id="3465773at2"/>
<dbReference type="SUPFAM" id="SSF52266">
    <property type="entry name" value="SGNH hydrolase"/>
    <property type="match status" value="1"/>
</dbReference>
<keyword evidence="3" id="KW-1185">Reference proteome</keyword>
<gene>
    <name evidence="2" type="ORF">BKA03_001138</name>
</gene>
<evidence type="ECO:0000313" key="2">
    <source>
        <dbReference type="EMBL" id="NYI41019.1"/>
    </source>
</evidence>
<dbReference type="InterPro" id="IPR013830">
    <property type="entry name" value="SGNH_hydro"/>
</dbReference>
<evidence type="ECO:0000259" key="1">
    <source>
        <dbReference type="Pfam" id="PF13472"/>
    </source>
</evidence>
<accession>A0A7Y9Z8Y8</accession>
<dbReference type="PANTHER" id="PTHR43784:SF2">
    <property type="entry name" value="GDSL-LIKE LIPASE_ACYLHYDROLASE, PUTATIVE (AFU_ORTHOLOGUE AFUA_2G00820)-RELATED"/>
    <property type="match status" value="1"/>
</dbReference>
<dbReference type="InterPro" id="IPR036514">
    <property type="entry name" value="SGNH_hydro_sf"/>
</dbReference>
<dbReference type="RefSeq" id="WP_062075274.1">
    <property type="nucleotide sequence ID" value="NZ_BBRC01000007.1"/>
</dbReference>
<sequence>MTARSERTARGPRVVALGDSITLGIGDATVPGVGAGWAAHVAHAIGASSFTNLAENGTRARSLGVSQLPTGLMDRPDVVLLTVGGNDVLRGDFSPPEITEHVADAVARLRRPGRELVMIGLDKIAAFDLLGRHVSTVMARRVGEVNGALAIAVAGTDVHFVNGAEVFAKLGEAAWHIDRIHPSPAGHRALAEAALRVLAARYPQVRPIDAPGLRPSLVARGWWLTRQGLPWIAKRSRDLIPQMAQVVTHELLEERRAKVRAKATVAA</sequence>
<proteinExistence type="predicted"/>